<dbReference type="InterPro" id="IPR029787">
    <property type="entry name" value="Nucleotide_cyclase"/>
</dbReference>
<protein>
    <submittedName>
        <fullName evidence="3">Diguanylate cyclase (GGDEF)-like protein</fullName>
    </submittedName>
</protein>
<dbReference type="InterPro" id="IPR035919">
    <property type="entry name" value="EAL_sf"/>
</dbReference>
<dbReference type="Gene3D" id="3.30.70.270">
    <property type="match status" value="1"/>
</dbReference>
<dbReference type="SUPFAM" id="SSF141868">
    <property type="entry name" value="EAL domain-like"/>
    <property type="match status" value="1"/>
</dbReference>
<dbReference type="CDD" id="cd01948">
    <property type="entry name" value="EAL"/>
    <property type="match status" value="1"/>
</dbReference>
<accession>A0A7W6J7Y1</accession>
<feature type="domain" description="EAL" evidence="1">
    <location>
        <begin position="365"/>
        <end position="616"/>
    </location>
</feature>
<evidence type="ECO:0000259" key="1">
    <source>
        <dbReference type="PROSITE" id="PS50883"/>
    </source>
</evidence>
<proteinExistence type="predicted"/>
<gene>
    <name evidence="3" type="ORF">GGR23_003602</name>
</gene>
<dbReference type="Gene3D" id="3.20.20.450">
    <property type="entry name" value="EAL domain"/>
    <property type="match status" value="1"/>
</dbReference>
<dbReference type="Gene3D" id="2.10.70.100">
    <property type="match status" value="1"/>
</dbReference>
<dbReference type="PROSITE" id="PS50883">
    <property type="entry name" value="EAL"/>
    <property type="match status" value="1"/>
</dbReference>
<dbReference type="SMART" id="SM00267">
    <property type="entry name" value="GGDEF"/>
    <property type="match status" value="1"/>
</dbReference>
<dbReference type="SUPFAM" id="SSF55785">
    <property type="entry name" value="PYP-like sensor domain (PAS domain)"/>
    <property type="match status" value="1"/>
</dbReference>
<name>A0A7W6J7Y1_9HYPH</name>
<dbReference type="EMBL" id="JACIEZ010000009">
    <property type="protein sequence ID" value="MBB4066387.1"/>
    <property type="molecule type" value="Genomic_DNA"/>
</dbReference>
<dbReference type="AlphaFoldDB" id="A0A7W6J7Y1"/>
<feature type="domain" description="GGDEF" evidence="2">
    <location>
        <begin position="225"/>
        <end position="356"/>
    </location>
</feature>
<dbReference type="Proteomes" id="UP000528286">
    <property type="component" value="Unassembled WGS sequence"/>
</dbReference>
<keyword evidence="4" id="KW-1185">Reference proteome</keyword>
<dbReference type="RefSeq" id="WP_183367662.1">
    <property type="nucleotide sequence ID" value="NZ_JACIEZ010000009.1"/>
</dbReference>
<dbReference type="InterPro" id="IPR001633">
    <property type="entry name" value="EAL_dom"/>
</dbReference>
<sequence>MKGAPIPGQSGQGEATPLAEDIGQGAAQPVPVPAEGAATVHSEEEFQSLLRRLDLALGASGIGVWEHSISDDTINWDARMHRLYGTTPVSPVPLDIWLNALHPEDVEKAVADFEDAARRKGSYRSEFRIRLADGTVRHIRSMANYYVDANGDPAFIGAEWDVTADVELTRALSQQQRLAEERAAALQESRAQVEYAAEHDYLTGLPNRRSFDRFCRQLSETGTPRRLALMHIDLDRFKQVNDEHGHEAGDTVLRTAAVAIRAALGPEDMAARMGGDEFVIVCLDEHDREELRRRAQGIIDALGTGLELNGKPLLTGASIGIALETGCQVDGLLKDADVALYSAKRRGRGRVVFFHADLLDTDAADLRRAAELREAIASEQILPLYQCQWDGRSGLLAGLEAVPCWNHPEKGLLSISDLLPEVAESGLMALLDRHMLACVFRDLQHWEDEGHAAPRVSLSISAERFSSASLIEEMRRAGSLAGSICFELKASDSLRDMTDATLRATAQLKALGCEIAVSGIRDGEGSLVGLLRLRPNRLKLDRSMVETLTTELDQLRLLHAISDFARAFGMTITADGVSSREQAELLRNLGCATLQGDYEGPPLDRDLIPMRLRPLRRDLKR</sequence>
<dbReference type="Gene3D" id="3.30.450.20">
    <property type="entry name" value="PAS domain"/>
    <property type="match status" value="1"/>
</dbReference>
<dbReference type="InterPro" id="IPR013655">
    <property type="entry name" value="PAS_fold_3"/>
</dbReference>
<evidence type="ECO:0000313" key="4">
    <source>
        <dbReference type="Proteomes" id="UP000528286"/>
    </source>
</evidence>
<dbReference type="SUPFAM" id="SSF55073">
    <property type="entry name" value="Nucleotide cyclase"/>
    <property type="match status" value="1"/>
</dbReference>
<dbReference type="SMART" id="SM00052">
    <property type="entry name" value="EAL"/>
    <property type="match status" value="1"/>
</dbReference>
<dbReference type="InterPro" id="IPR035965">
    <property type="entry name" value="PAS-like_dom_sf"/>
</dbReference>
<reference evidence="3 4" key="1">
    <citation type="submission" date="2020-08" db="EMBL/GenBank/DDBJ databases">
        <title>Genomic Encyclopedia of Type Strains, Phase IV (KMG-IV): sequencing the most valuable type-strain genomes for metagenomic binning, comparative biology and taxonomic classification.</title>
        <authorList>
            <person name="Goeker M."/>
        </authorList>
    </citation>
    <scope>NUCLEOTIDE SEQUENCE [LARGE SCALE GENOMIC DNA]</scope>
    <source>
        <strain evidence="3 4">DSM 29853</strain>
    </source>
</reference>
<dbReference type="PROSITE" id="PS50887">
    <property type="entry name" value="GGDEF"/>
    <property type="match status" value="1"/>
</dbReference>
<dbReference type="CDD" id="cd00130">
    <property type="entry name" value="PAS"/>
    <property type="match status" value="1"/>
</dbReference>
<dbReference type="CDD" id="cd01949">
    <property type="entry name" value="GGDEF"/>
    <property type="match status" value="1"/>
</dbReference>
<evidence type="ECO:0000259" key="2">
    <source>
        <dbReference type="PROSITE" id="PS50887"/>
    </source>
</evidence>
<dbReference type="InterPro" id="IPR052155">
    <property type="entry name" value="Biofilm_reg_signaling"/>
</dbReference>
<dbReference type="Pfam" id="PF08447">
    <property type="entry name" value="PAS_3"/>
    <property type="match status" value="1"/>
</dbReference>
<organism evidence="3 4">
    <name type="scientific">Gellertiella hungarica</name>
    <dbReference type="NCBI Taxonomy" id="1572859"/>
    <lineage>
        <taxon>Bacteria</taxon>
        <taxon>Pseudomonadati</taxon>
        <taxon>Pseudomonadota</taxon>
        <taxon>Alphaproteobacteria</taxon>
        <taxon>Hyphomicrobiales</taxon>
        <taxon>Rhizobiaceae</taxon>
        <taxon>Gellertiella</taxon>
    </lineage>
</organism>
<comment type="caution">
    <text evidence="3">The sequence shown here is derived from an EMBL/GenBank/DDBJ whole genome shotgun (WGS) entry which is preliminary data.</text>
</comment>
<dbReference type="Pfam" id="PF00990">
    <property type="entry name" value="GGDEF"/>
    <property type="match status" value="1"/>
</dbReference>
<evidence type="ECO:0000313" key="3">
    <source>
        <dbReference type="EMBL" id="MBB4066387.1"/>
    </source>
</evidence>
<dbReference type="InterPro" id="IPR000160">
    <property type="entry name" value="GGDEF_dom"/>
</dbReference>
<dbReference type="InterPro" id="IPR043128">
    <property type="entry name" value="Rev_trsase/Diguanyl_cyclase"/>
</dbReference>
<dbReference type="PANTHER" id="PTHR44757:SF2">
    <property type="entry name" value="BIOFILM ARCHITECTURE MAINTENANCE PROTEIN MBAA"/>
    <property type="match status" value="1"/>
</dbReference>
<dbReference type="NCBIfam" id="TIGR00254">
    <property type="entry name" value="GGDEF"/>
    <property type="match status" value="1"/>
</dbReference>
<dbReference type="PANTHER" id="PTHR44757">
    <property type="entry name" value="DIGUANYLATE CYCLASE DGCP"/>
    <property type="match status" value="1"/>
</dbReference>
<dbReference type="InterPro" id="IPR000014">
    <property type="entry name" value="PAS"/>
</dbReference>
<dbReference type="Pfam" id="PF00563">
    <property type="entry name" value="EAL"/>
    <property type="match status" value="1"/>
</dbReference>